<dbReference type="Pfam" id="PF10436">
    <property type="entry name" value="BCDHK_Adom3"/>
    <property type="match status" value="1"/>
</dbReference>
<dbReference type="Proteomes" id="UP000184073">
    <property type="component" value="Unassembled WGS sequence"/>
</dbReference>
<dbReference type="PROSITE" id="PS50109">
    <property type="entry name" value="HIS_KIN"/>
    <property type="match status" value="1"/>
</dbReference>
<comment type="similarity">
    <text evidence="1 10">Belongs to the PDK/BCKDK protein kinase family.</text>
</comment>
<dbReference type="Gene3D" id="1.20.140.20">
    <property type="entry name" value="Alpha-ketoacid/pyruvate dehydrogenase kinase, N-terminal domain"/>
    <property type="match status" value="1"/>
</dbReference>
<evidence type="ECO:0000313" key="13">
    <source>
        <dbReference type="EMBL" id="OJJ01658.1"/>
    </source>
</evidence>
<dbReference type="SUPFAM" id="SSF52467">
    <property type="entry name" value="DHS-like NAD/FAD-binding domain"/>
    <property type="match status" value="1"/>
</dbReference>
<dbReference type="GO" id="GO:0004740">
    <property type="term" value="F:pyruvate dehydrogenase (acetyl-transferring) kinase activity"/>
    <property type="evidence" value="ECO:0007669"/>
    <property type="project" value="TreeGrafter"/>
</dbReference>
<dbReference type="InterPro" id="IPR029061">
    <property type="entry name" value="THDP-binding"/>
</dbReference>
<dbReference type="STRING" id="1036611.A0A1L9PJF8"/>
<dbReference type="Pfam" id="PF00205">
    <property type="entry name" value="TPP_enzyme_M"/>
    <property type="match status" value="1"/>
</dbReference>
<reference evidence="14" key="1">
    <citation type="journal article" date="2017" name="Genome Biol.">
        <title>Comparative genomics reveals high biological diversity and specific adaptations in the industrially and medically important fungal genus Aspergillus.</title>
        <authorList>
            <person name="de Vries R.P."/>
            <person name="Riley R."/>
            <person name="Wiebenga A."/>
            <person name="Aguilar-Osorio G."/>
            <person name="Amillis S."/>
            <person name="Uchima C.A."/>
            <person name="Anderluh G."/>
            <person name="Asadollahi M."/>
            <person name="Askin M."/>
            <person name="Barry K."/>
            <person name="Battaglia E."/>
            <person name="Bayram O."/>
            <person name="Benocci T."/>
            <person name="Braus-Stromeyer S.A."/>
            <person name="Caldana C."/>
            <person name="Canovas D."/>
            <person name="Cerqueira G.C."/>
            <person name="Chen F."/>
            <person name="Chen W."/>
            <person name="Choi C."/>
            <person name="Clum A."/>
            <person name="Dos Santos R.A."/>
            <person name="Damasio A.R."/>
            <person name="Diallinas G."/>
            <person name="Emri T."/>
            <person name="Fekete E."/>
            <person name="Flipphi M."/>
            <person name="Freyberg S."/>
            <person name="Gallo A."/>
            <person name="Gournas C."/>
            <person name="Habgood R."/>
            <person name="Hainaut M."/>
            <person name="Harispe M.L."/>
            <person name="Henrissat B."/>
            <person name="Hilden K.S."/>
            <person name="Hope R."/>
            <person name="Hossain A."/>
            <person name="Karabika E."/>
            <person name="Karaffa L."/>
            <person name="Karanyi Z."/>
            <person name="Krasevec N."/>
            <person name="Kuo A."/>
            <person name="Kusch H."/>
            <person name="LaButti K."/>
            <person name="Lagendijk E.L."/>
            <person name="Lapidus A."/>
            <person name="Levasseur A."/>
            <person name="Lindquist E."/>
            <person name="Lipzen A."/>
            <person name="Logrieco A.F."/>
            <person name="MacCabe A."/>
            <person name="Maekelae M.R."/>
            <person name="Malavazi I."/>
            <person name="Melin P."/>
            <person name="Meyer V."/>
            <person name="Mielnichuk N."/>
            <person name="Miskei M."/>
            <person name="Molnar A.P."/>
            <person name="Mule G."/>
            <person name="Ngan C.Y."/>
            <person name="Orejas M."/>
            <person name="Orosz E."/>
            <person name="Ouedraogo J.P."/>
            <person name="Overkamp K.M."/>
            <person name="Park H.-S."/>
            <person name="Perrone G."/>
            <person name="Piumi F."/>
            <person name="Punt P.J."/>
            <person name="Ram A.F."/>
            <person name="Ramon A."/>
            <person name="Rauscher S."/>
            <person name="Record E."/>
            <person name="Riano-Pachon D.M."/>
            <person name="Robert V."/>
            <person name="Roehrig J."/>
            <person name="Ruller R."/>
            <person name="Salamov A."/>
            <person name="Salih N.S."/>
            <person name="Samson R.A."/>
            <person name="Sandor E."/>
            <person name="Sanguinetti M."/>
            <person name="Schuetze T."/>
            <person name="Sepcic K."/>
            <person name="Shelest E."/>
            <person name="Sherlock G."/>
            <person name="Sophianopoulou V."/>
            <person name="Squina F.M."/>
            <person name="Sun H."/>
            <person name="Susca A."/>
            <person name="Todd R.B."/>
            <person name="Tsang A."/>
            <person name="Unkles S.E."/>
            <person name="van de Wiele N."/>
            <person name="van Rossen-Uffink D."/>
            <person name="Oliveira J.V."/>
            <person name="Vesth T.C."/>
            <person name="Visser J."/>
            <person name="Yu J.-H."/>
            <person name="Zhou M."/>
            <person name="Andersen M.R."/>
            <person name="Archer D.B."/>
            <person name="Baker S.E."/>
            <person name="Benoit I."/>
            <person name="Brakhage A.A."/>
            <person name="Braus G.H."/>
            <person name="Fischer R."/>
            <person name="Frisvad J.C."/>
            <person name="Goldman G.H."/>
            <person name="Houbraken J."/>
            <person name="Oakley B."/>
            <person name="Pocsi I."/>
            <person name="Scazzocchio C."/>
            <person name="Seiboth B."/>
            <person name="vanKuyk P.A."/>
            <person name="Wortman J."/>
            <person name="Dyer P.S."/>
            <person name="Grigoriev I.V."/>
        </authorList>
    </citation>
    <scope>NUCLEOTIDE SEQUENCE [LARGE SCALE GENOMIC DNA]</scope>
    <source>
        <strain evidence="14">CBS 583.65</strain>
    </source>
</reference>
<dbReference type="GeneID" id="63722246"/>
<dbReference type="GO" id="GO:0030976">
    <property type="term" value="F:thiamine pyrophosphate binding"/>
    <property type="evidence" value="ECO:0007669"/>
    <property type="project" value="InterPro"/>
</dbReference>
<dbReference type="InterPro" id="IPR012001">
    <property type="entry name" value="Thiamin_PyroP_enz_TPP-bd_dom"/>
</dbReference>
<evidence type="ECO:0000256" key="4">
    <source>
        <dbReference type="ARBA" id="ARBA00022679"/>
    </source>
</evidence>
<dbReference type="InterPro" id="IPR036784">
    <property type="entry name" value="AK/P_DHK_N_sf"/>
</dbReference>
<protein>
    <recommendedName>
        <fullName evidence="10">Protein-serine/threonine kinase</fullName>
        <ecNumber evidence="10">2.7.11.-</ecNumber>
    </recommendedName>
</protein>
<evidence type="ECO:0000256" key="11">
    <source>
        <dbReference type="SAM" id="MobiDB-lite"/>
    </source>
</evidence>
<dbReference type="CDD" id="cd07035">
    <property type="entry name" value="TPP_PYR_POX_like"/>
    <property type="match status" value="1"/>
</dbReference>
<dbReference type="InterPro" id="IPR011766">
    <property type="entry name" value="TPP_enzyme_TPP-bd"/>
</dbReference>
<evidence type="ECO:0000313" key="14">
    <source>
        <dbReference type="Proteomes" id="UP000184073"/>
    </source>
</evidence>
<evidence type="ECO:0000256" key="9">
    <source>
        <dbReference type="ARBA" id="ARBA00023128"/>
    </source>
</evidence>
<dbReference type="InterPro" id="IPR039028">
    <property type="entry name" value="BCKD/PDK"/>
</dbReference>
<dbReference type="PANTHER" id="PTHR11947">
    <property type="entry name" value="PYRUVATE DEHYDROGENASE KINASE"/>
    <property type="match status" value="1"/>
</dbReference>
<dbReference type="Pfam" id="PF02776">
    <property type="entry name" value="TPP_enzyme_N"/>
    <property type="match status" value="1"/>
</dbReference>
<evidence type="ECO:0000256" key="7">
    <source>
        <dbReference type="ARBA" id="ARBA00022840"/>
    </source>
</evidence>
<gene>
    <name evidence="13" type="ORF">ASPVEDRAFT_130575</name>
</gene>
<evidence type="ECO:0000256" key="5">
    <source>
        <dbReference type="ARBA" id="ARBA00022741"/>
    </source>
</evidence>
<evidence type="ECO:0000256" key="8">
    <source>
        <dbReference type="ARBA" id="ARBA00023052"/>
    </source>
</evidence>
<dbReference type="InterPro" id="IPR036890">
    <property type="entry name" value="HATPase_C_sf"/>
</dbReference>
<dbReference type="Gene3D" id="3.40.50.970">
    <property type="match status" value="2"/>
</dbReference>
<keyword evidence="6 10" id="KW-0418">Kinase</keyword>
<organism evidence="13 14">
    <name type="scientific">Aspergillus versicolor CBS 583.65</name>
    <dbReference type="NCBI Taxonomy" id="1036611"/>
    <lineage>
        <taxon>Eukaryota</taxon>
        <taxon>Fungi</taxon>
        <taxon>Dikarya</taxon>
        <taxon>Ascomycota</taxon>
        <taxon>Pezizomycotina</taxon>
        <taxon>Eurotiomycetes</taxon>
        <taxon>Eurotiomycetidae</taxon>
        <taxon>Eurotiales</taxon>
        <taxon>Aspergillaceae</taxon>
        <taxon>Aspergillus</taxon>
        <taxon>Aspergillus subgen. Nidulantes</taxon>
    </lineage>
</organism>
<dbReference type="GO" id="GO:0010906">
    <property type="term" value="P:regulation of glucose metabolic process"/>
    <property type="evidence" value="ECO:0007669"/>
    <property type="project" value="TreeGrafter"/>
</dbReference>
<keyword evidence="9 10" id="KW-0496">Mitochondrion</keyword>
<dbReference type="Gene3D" id="3.30.565.10">
    <property type="entry name" value="Histidine kinase-like ATPase, C-terminal domain"/>
    <property type="match status" value="1"/>
</dbReference>
<dbReference type="RefSeq" id="XP_040667420.1">
    <property type="nucleotide sequence ID" value="XM_040806735.1"/>
</dbReference>
<dbReference type="InterPro" id="IPR003594">
    <property type="entry name" value="HATPase_dom"/>
</dbReference>
<evidence type="ECO:0000256" key="6">
    <source>
        <dbReference type="ARBA" id="ARBA00022777"/>
    </source>
</evidence>
<dbReference type="GO" id="GO:0005759">
    <property type="term" value="C:mitochondrial matrix"/>
    <property type="evidence" value="ECO:0007669"/>
    <property type="project" value="UniProtKB-SubCell"/>
</dbReference>
<evidence type="ECO:0000256" key="10">
    <source>
        <dbReference type="RuleBase" id="RU366032"/>
    </source>
</evidence>
<dbReference type="AlphaFoldDB" id="A0A1L9PJF8"/>
<accession>A0A1L9PJF8</accession>
<name>A0A1L9PJF8_ASPVE</name>
<dbReference type="EC" id="2.7.11.-" evidence="10"/>
<keyword evidence="7 10" id="KW-0067">ATP-binding</keyword>
<keyword evidence="4 10" id="KW-0808">Transferase</keyword>
<feature type="domain" description="Histidine kinase" evidence="12">
    <location>
        <begin position="285"/>
        <end position="470"/>
    </location>
</feature>
<evidence type="ECO:0000256" key="2">
    <source>
        <dbReference type="ARBA" id="ARBA00007812"/>
    </source>
</evidence>
<comment type="similarity">
    <text evidence="2">Belongs to the TPP enzyme family.</text>
</comment>
<dbReference type="GO" id="GO:0005524">
    <property type="term" value="F:ATP binding"/>
    <property type="evidence" value="ECO:0007669"/>
    <property type="project" value="UniProtKB-UniRule"/>
</dbReference>
<dbReference type="EMBL" id="KV878128">
    <property type="protein sequence ID" value="OJJ01658.1"/>
    <property type="molecule type" value="Genomic_DNA"/>
</dbReference>
<feature type="region of interest" description="Disordered" evidence="11">
    <location>
        <begin position="323"/>
        <end position="344"/>
    </location>
</feature>
<dbReference type="OrthoDB" id="2867507at2759"/>
<dbReference type="NCBIfam" id="NF006203">
    <property type="entry name" value="PRK08327.1"/>
    <property type="match status" value="1"/>
</dbReference>
<keyword evidence="8" id="KW-0786">Thiamine pyrophosphate</keyword>
<evidence type="ECO:0000256" key="1">
    <source>
        <dbReference type="ARBA" id="ARBA00006155"/>
    </source>
</evidence>
<dbReference type="GO" id="GO:0000287">
    <property type="term" value="F:magnesium ion binding"/>
    <property type="evidence" value="ECO:0007669"/>
    <property type="project" value="InterPro"/>
</dbReference>
<dbReference type="InterPro" id="IPR029035">
    <property type="entry name" value="DHS-like_NAD/FAD-binding_dom"/>
</dbReference>
<dbReference type="InterPro" id="IPR005467">
    <property type="entry name" value="His_kinase_dom"/>
</dbReference>
<dbReference type="Gene3D" id="3.40.50.1220">
    <property type="entry name" value="TPP-binding domain"/>
    <property type="match status" value="1"/>
</dbReference>
<dbReference type="InterPro" id="IPR018955">
    <property type="entry name" value="BCDHK/PDK_N"/>
</dbReference>
<keyword evidence="5 10" id="KW-0547">Nucleotide-binding</keyword>
<evidence type="ECO:0000256" key="3">
    <source>
        <dbReference type="ARBA" id="ARBA00022553"/>
    </source>
</evidence>
<dbReference type="Pfam" id="PF02775">
    <property type="entry name" value="TPP_enzyme_C"/>
    <property type="match status" value="1"/>
</dbReference>
<evidence type="ECO:0000259" key="12">
    <source>
        <dbReference type="PROSITE" id="PS50109"/>
    </source>
</evidence>
<keyword evidence="14" id="KW-1185">Reference proteome</keyword>
<dbReference type="Pfam" id="PF02518">
    <property type="entry name" value="HATPase_c"/>
    <property type="match status" value="1"/>
</dbReference>
<dbReference type="InterPro" id="IPR012000">
    <property type="entry name" value="Thiamin_PyroP_enz_cen_dom"/>
</dbReference>
<dbReference type="PANTHER" id="PTHR11947:SF20">
    <property type="entry name" value="[3-METHYL-2-OXOBUTANOATE DEHYDROGENASE [LIPOAMIDE]] KINASE, MITOCHONDRIAL"/>
    <property type="match status" value="1"/>
</dbReference>
<comment type="subcellular location">
    <subcellularLocation>
        <location evidence="10">Mitochondrion matrix</location>
    </subcellularLocation>
</comment>
<dbReference type="VEuPathDB" id="FungiDB:ASPVEDRAFT_130575"/>
<sequence>MATTIPFQARSVGCGIRNSILRYRNPTAVRCFTFSRHSRFDTQSQPTPRANDQVAQLAASRRHPLTLADLLKHGRPPLSKDALLASANFTLSLLPARLASRIEALRNLPFIVVANPHVSKIYGNYVHSLSTLLPWQKRQVTNLEEENQFAEVLADLVHTHANTIPILARGFLECRRYIDPAEVTRFLDTHLRARIGTRLIAEQHLALHFASLPVGDGMSGSQEPKESRKNTIPSNYIGVIDTALQPARIVRTCEEFVGEICELKYGVRPRLEIDGQPDASFAHVPVHVEYILTELLKNAFRAVIESGNEREPIEVTIAAAPDVPSRQTHEPVTRPVEAQGTQSHSDVGFHVDTVVGTADANESIKFSTPSSQSITLRIRDRGGGISPEVLPQVWSYSFTTFSDLDMGEGGSSIDALNTISNNSGQLSSIAGLGYGLPLSRAYAEYFGGSIAVQSLWGWGTDVYLTLNGMHNPAAEFVRRSGQSSAVHSEIWPIDCFVITLLSTSRSSWPALIYPLSPPFNTIAGHLILCALTGPRYSISIAMYTAPSIEVYTASFAFFEALWEAGVTHCFVNLGSDHPSILEAMVKGQKEKPDEFPKIVTCPNEMVALSMADGYARLTGKPQCVIVHVDVGTQGLGAAVHNASCGRAPVLIFAGLSPFTLEGEMRGSRTEYIHWIQDVPDQKQIVSQYCRYSADIRTGKNIKQMVHRALQFATSDPKGPVYLVGAREVMEEEIQPYRVNPHAAIGVAPSALPSEGVELIASELAAAKEPLVIVGYSGREARGVKELVTLADTFKGVRVLDTGGSDMCFPGDHPASLGMRYGLHDAIKTADLILVADCDVPWIPTQCRPSESAKIIHVDVDPLKQQMPVFYIPAIATFRAESATAFKQVNEYVSSNERLKQVVNSEGNTTKGKIREEEFRKARRAITALAVTPPGGDEAALNAPYLISQIRKGCPIDTLWAIESVTLTPIVSDQIAATIPNSWINCGGGGLGWSGGGALGMKLATDVEHGGSNKGKFVCQIVGDGTYLFSVPGSVYWIARRYNIPVLTIVLNNKGWNAPRKSMLLVHPHGDGSRATNEDLNISFAPTPDYPGIAKAASGGHIWAGTAATVAELGKLLPEAIQSVLNGTGAVLEAQLDGRTGKYVANS</sequence>
<dbReference type="SUPFAM" id="SSF69012">
    <property type="entry name" value="alpha-ketoacid dehydrogenase kinase, N-terminal domain"/>
    <property type="match status" value="1"/>
</dbReference>
<dbReference type="SUPFAM" id="SSF55874">
    <property type="entry name" value="ATPase domain of HSP90 chaperone/DNA topoisomerase II/histidine kinase"/>
    <property type="match status" value="1"/>
</dbReference>
<dbReference type="SMART" id="SM00387">
    <property type="entry name" value="HATPase_c"/>
    <property type="match status" value="1"/>
</dbReference>
<proteinExistence type="inferred from homology"/>
<dbReference type="SUPFAM" id="SSF52518">
    <property type="entry name" value="Thiamin diphosphate-binding fold (THDP-binding)"/>
    <property type="match status" value="2"/>
</dbReference>
<keyword evidence="3" id="KW-0597">Phosphoprotein</keyword>